<protein>
    <submittedName>
        <fullName evidence="16">PAS domain S-box protein</fullName>
    </submittedName>
</protein>
<evidence type="ECO:0000256" key="10">
    <source>
        <dbReference type="ARBA" id="ARBA00029447"/>
    </source>
</evidence>
<keyword evidence="12" id="KW-0175">Coiled coil</keyword>
<evidence type="ECO:0000256" key="3">
    <source>
        <dbReference type="ARBA" id="ARBA00022481"/>
    </source>
</evidence>
<dbReference type="PROSITE" id="PS50111">
    <property type="entry name" value="CHEMOTAXIS_TRANSDUC_2"/>
    <property type="match status" value="1"/>
</dbReference>
<dbReference type="GO" id="GO:0005886">
    <property type="term" value="C:plasma membrane"/>
    <property type="evidence" value="ECO:0007669"/>
    <property type="project" value="UniProtKB-SubCell"/>
</dbReference>
<dbReference type="SUPFAM" id="SSF58104">
    <property type="entry name" value="Methyl-accepting chemotaxis protein (MCP) signaling domain"/>
    <property type="match status" value="1"/>
</dbReference>
<accession>A0A7V1D0E8</accession>
<feature type="transmembrane region" description="Helical" evidence="13">
    <location>
        <begin position="139"/>
        <end position="162"/>
    </location>
</feature>
<evidence type="ECO:0000256" key="4">
    <source>
        <dbReference type="ARBA" id="ARBA00022500"/>
    </source>
</evidence>
<keyword evidence="5" id="KW-0997">Cell inner membrane</keyword>
<keyword evidence="8 13" id="KW-0472">Membrane</keyword>
<keyword evidence="7 13" id="KW-1133">Transmembrane helix</keyword>
<comment type="similarity">
    <text evidence="10">Belongs to the methyl-accepting chemotaxis (MCP) protein family.</text>
</comment>
<dbReference type="PROSITE" id="PS50112">
    <property type="entry name" value="PAS"/>
    <property type="match status" value="1"/>
</dbReference>
<evidence type="ECO:0000256" key="9">
    <source>
        <dbReference type="ARBA" id="ARBA00023224"/>
    </source>
</evidence>
<proteinExistence type="inferred from homology"/>
<dbReference type="SMART" id="SM00283">
    <property type="entry name" value="MA"/>
    <property type="match status" value="1"/>
</dbReference>
<sequence length="514" mass="56092">MRENLPVTTTERTFPSGSKLISVTDLKGQIVDCNDEFVAISGFTKEQLIGQPHNIVRHPDMPSLAYKVMWEHLKAGKPWMGLVKNRCKNGDFYWVDAYVTPVTERGKVTGYESVRSCPSRVDVKRADALYKNIVNNKQLSLPIAVENIALIIAAIIALLLFAMGWQNAALLLFIAATLSYAIWGQIAKKRLVHALNEMLSGAFSHSLAVSSYTDDTGDLGYLKVAIKSQQAHLGAVITRIENESKNVSQQSDIGERLTKTMLDKIEQQQNETMQAAAAMNQMATTIADVAKHVADTASHADIANELTIRGGQIANATQQAIEQLRDTVVEISESVQRVSEQTKNIAEAAQMIEQIAEQTNLLALNAAIEAARAGEQGRGFAVVADEVRNLAKRTQDSTKDIYDIVNELTTRATRAVDVAEKGGKNAEHGLTQVLQSSEMLKGVSEAVSEIAGMSTQMATAVEQQSHVAEDVNQQILRISELANHSFTDAKDTAAAISLLKTVSEALHELVVRFK</sequence>
<feature type="domain" description="PAS" evidence="15">
    <location>
        <begin position="21"/>
        <end position="60"/>
    </location>
</feature>
<dbReference type="InterPro" id="IPR004089">
    <property type="entry name" value="MCPsignal_dom"/>
</dbReference>
<comment type="subcellular location">
    <subcellularLocation>
        <location evidence="1">Cell inner membrane</location>
        <topology evidence="1">Multi-pass membrane protein</topology>
    </subcellularLocation>
</comment>
<evidence type="ECO:0000256" key="13">
    <source>
        <dbReference type="SAM" id="Phobius"/>
    </source>
</evidence>
<evidence type="ECO:0000256" key="11">
    <source>
        <dbReference type="PROSITE-ProRule" id="PRU00284"/>
    </source>
</evidence>
<keyword evidence="6 13" id="KW-0812">Transmembrane</keyword>
<dbReference type="PANTHER" id="PTHR32089">
    <property type="entry name" value="METHYL-ACCEPTING CHEMOTAXIS PROTEIN MCPB"/>
    <property type="match status" value="1"/>
</dbReference>
<evidence type="ECO:0000256" key="12">
    <source>
        <dbReference type="SAM" id="Coils"/>
    </source>
</evidence>
<dbReference type="CDD" id="cd11386">
    <property type="entry name" value="MCP_signal"/>
    <property type="match status" value="1"/>
</dbReference>
<evidence type="ECO:0000256" key="2">
    <source>
        <dbReference type="ARBA" id="ARBA00022475"/>
    </source>
</evidence>
<dbReference type="InterPro" id="IPR035965">
    <property type="entry name" value="PAS-like_dom_sf"/>
</dbReference>
<dbReference type="InterPro" id="IPR000014">
    <property type="entry name" value="PAS"/>
</dbReference>
<feature type="domain" description="Methyl-accepting transducer" evidence="14">
    <location>
        <begin position="243"/>
        <end position="479"/>
    </location>
</feature>
<evidence type="ECO:0000256" key="1">
    <source>
        <dbReference type="ARBA" id="ARBA00004429"/>
    </source>
</evidence>
<evidence type="ECO:0000256" key="5">
    <source>
        <dbReference type="ARBA" id="ARBA00022519"/>
    </source>
</evidence>
<organism evidence="16">
    <name type="scientific">Pseudoalteromonas prydzensis</name>
    <dbReference type="NCBI Taxonomy" id="182141"/>
    <lineage>
        <taxon>Bacteria</taxon>
        <taxon>Pseudomonadati</taxon>
        <taxon>Pseudomonadota</taxon>
        <taxon>Gammaproteobacteria</taxon>
        <taxon>Alteromonadales</taxon>
        <taxon>Pseudoalteromonadaceae</taxon>
        <taxon>Pseudoalteromonas</taxon>
    </lineage>
</organism>
<dbReference type="FunFam" id="3.30.450.20:FF:000046">
    <property type="entry name" value="Aerotaxis sensor receptor"/>
    <property type="match status" value="1"/>
</dbReference>
<reference evidence="16" key="1">
    <citation type="journal article" date="2020" name="mSystems">
        <title>Genome- and Community-Level Interaction Insights into Carbon Utilization and Element Cycling Functions of Hydrothermarchaeota in Hydrothermal Sediment.</title>
        <authorList>
            <person name="Zhou Z."/>
            <person name="Liu Y."/>
            <person name="Xu W."/>
            <person name="Pan J."/>
            <person name="Luo Z.H."/>
            <person name="Li M."/>
        </authorList>
    </citation>
    <scope>NUCLEOTIDE SEQUENCE [LARGE SCALE GENOMIC DNA]</scope>
    <source>
        <strain evidence="16">HyVt-346</strain>
    </source>
</reference>
<feature type="transmembrane region" description="Helical" evidence="13">
    <location>
        <begin position="168"/>
        <end position="186"/>
    </location>
</feature>
<dbReference type="Pfam" id="PF08447">
    <property type="entry name" value="PAS_3"/>
    <property type="match status" value="1"/>
</dbReference>
<evidence type="ECO:0000313" key="16">
    <source>
        <dbReference type="EMBL" id="HEA17385.1"/>
    </source>
</evidence>
<dbReference type="RefSeq" id="WP_304182758.1">
    <property type="nucleotide sequence ID" value="NZ_DRGM01000136.1"/>
</dbReference>
<dbReference type="Pfam" id="PF00015">
    <property type="entry name" value="MCPsignal"/>
    <property type="match status" value="1"/>
</dbReference>
<dbReference type="AlphaFoldDB" id="A0A7V1D0E8"/>
<feature type="coiled-coil region" evidence="12">
    <location>
        <begin position="321"/>
        <end position="358"/>
    </location>
</feature>
<dbReference type="InterPro" id="IPR013655">
    <property type="entry name" value="PAS_fold_3"/>
</dbReference>
<dbReference type="NCBIfam" id="TIGR00229">
    <property type="entry name" value="sensory_box"/>
    <property type="match status" value="1"/>
</dbReference>
<dbReference type="PANTHER" id="PTHR32089:SF74">
    <property type="entry name" value="METHYL-ACCEPTING CHEMOTAXIS PROTEIN AER"/>
    <property type="match status" value="1"/>
</dbReference>
<dbReference type="CDD" id="cd00130">
    <property type="entry name" value="PAS"/>
    <property type="match status" value="1"/>
</dbReference>
<dbReference type="SUPFAM" id="SSF55785">
    <property type="entry name" value="PYP-like sensor domain (PAS domain)"/>
    <property type="match status" value="1"/>
</dbReference>
<dbReference type="Proteomes" id="UP000886188">
    <property type="component" value="Unassembled WGS sequence"/>
</dbReference>
<dbReference type="Gene3D" id="3.30.450.20">
    <property type="entry name" value="PAS domain"/>
    <property type="match status" value="1"/>
</dbReference>
<evidence type="ECO:0000256" key="6">
    <source>
        <dbReference type="ARBA" id="ARBA00022692"/>
    </source>
</evidence>
<keyword evidence="2" id="KW-1003">Cell membrane</keyword>
<evidence type="ECO:0000256" key="8">
    <source>
        <dbReference type="ARBA" id="ARBA00023136"/>
    </source>
</evidence>
<dbReference type="GO" id="GO:0007165">
    <property type="term" value="P:signal transduction"/>
    <property type="evidence" value="ECO:0007669"/>
    <property type="project" value="UniProtKB-KW"/>
</dbReference>
<dbReference type="FunFam" id="1.10.287.950:FF:000001">
    <property type="entry name" value="Methyl-accepting chemotaxis sensory transducer"/>
    <property type="match status" value="1"/>
</dbReference>
<evidence type="ECO:0000256" key="7">
    <source>
        <dbReference type="ARBA" id="ARBA00022989"/>
    </source>
</evidence>
<comment type="caution">
    <text evidence="16">The sequence shown here is derived from an EMBL/GenBank/DDBJ whole genome shotgun (WGS) entry which is preliminary data.</text>
</comment>
<dbReference type="GO" id="GO:0052131">
    <property type="term" value="P:positive aerotaxis"/>
    <property type="evidence" value="ECO:0007669"/>
    <property type="project" value="UniProtKB-ARBA"/>
</dbReference>
<dbReference type="EMBL" id="DRGM01000136">
    <property type="protein sequence ID" value="HEA17385.1"/>
    <property type="molecule type" value="Genomic_DNA"/>
</dbReference>
<dbReference type="Gene3D" id="1.10.287.950">
    <property type="entry name" value="Methyl-accepting chemotaxis protein"/>
    <property type="match status" value="1"/>
</dbReference>
<evidence type="ECO:0000259" key="14">
    <source>
        <dbReference type="PROSITE" id="PS50111"/>
    </source>
</evidence>
<keyword evidence="4" id="KW-0145">Chemotaxis</keyword>
<keyword evidence="9 11" id="KW-0807">Transducer</keyword>
<evidence type="ECO:0000259" key="15">
    <source>
        <dbReference type="PROSITE" id="PS50112"/>
    </source>
</evidence>
<keyword evidence="3" id="KW-0488">Methylation</keyword>
<name>A0A7V1D0E8_9GAMM</name>
<gene>
    <name evidence="16" type="ORF">ENH88_13240</name>
</gene>